<keyword evidence="4" id="KW-1185">Reference proteome</keyword>
<keyword evidence="2" id="KW-0812">Transmembrane</keyword>
<evidence type="ECO:0000313" key="4">
    <source>
        <dbReference type="Proteomes" id="UP000251075"/>
    </source>
</evidence>
<dbReference type="EMBL" id="PGTO01000010">
    <property type="protein sequence ID" value="RAU21364.1"/>
    <property type="molecule type" value="Genomic_DNA"/>
</dbReference>
<sequence>MLRIEEICTNVDDDFRDHLLEMDDERLRALLADSSALRHLVPMGVSYKEAVIAIYAILDFRAQPPEDTVTEAPKKKRAPRKKKAMAPPDVSPAGETPALPDTPPDVSHAGETPTLTDCLERGRPARIQTEPHSEAQRPVFPPLKPRWRDQAILLVPVALAAAVLAFLLIRH</sequence>
<protein>
    <submittedName>
        <fullName evidence="3">Uncharacterized protein</fullName>
    </submittedName>
</protein>
<reference evidence="3 4" key="1">
    <citation type="submission" date="2017-11" db="EMBL/GenBank/DDBJ databases">
        <title>Draft genome sequence of magnetotactic bacterium Magnetospirillum kuznetsovii LBB-42.</title>
        <authorList>
            <person name="Grouzdev D.S."/>
            <person name="Rysina M.S."/>
            <person name="Baslerov R.V."/>
            <person name="Koziaeva V."/>
        </authorList>
    </citation>
    <scope>NUCLEOTIDE SEQUENCE [LARGE SCALE GENOMIC DNA]</scope>
    <source>
        <strain evidence="3 4">LBB-42</strain>
    </source>
</reference>
<proteinExistence type="predicted"/>
<keyword evidence="2" id="KW-1133">Transmembrane helix</keyword>
<dbReference type="Proteomes" id="UP000251075">
    <property type="component" value="Unassembled WGS sequence"/>
</dbReference>
<evidence type="ECO:0000256" key="2">
    <source>
        <dbReference type="SAM" id="Phobius"/>
    </source>
</evidence>
<dbReference type="RefSeq" id="WP_112145406.1">
    <property type="nucleotide sequence ID" value="NZ_PGTO01000010.1"/>
</dbReference>
<dbReference type="AlphaFoldDB" id="A0A364NWA3"/>
<comment type="caution">
    <text evidence="3">The sequence shown here is derived from an EMBL/GenBank/DDBJ whole genome shotgun (WGS) entry which is preliminary data.</text>
</comment>
<organism evidence="3 4">
    <name type="scientific">Paramagnetospirillum kuznetsovii</name>
    <dbReference type="NCBI Taxonomy" id="2053833"/>
    <lineage>
        <taxon>Bacteria</taxon>
        <taxon>Pseudomonadati</taxon>
        <taxon>Pseudomonadota</taxon>
        <taxon>Alphaproteobacteria</taxon>
        <taxon>Rhodospirillales</taxon>
        <taxon>Magnetospirillaceae</taxon>
        <taxon>Paramagnetospirillum</taxon>
    </lineage>
</organism>
<accession>A0A364NWA3</accession>
<evidence type="ECO:0000256" key="1">
    <source>
        <dbReference type="SAM" id="MobiDB-lite"/>
    </source>
</evidence>
<keyword evidence="2" id="KW-0472">Membrane</keyword>
<feature type="region of interest" description="Disordered" evidence="1">
    <location>
        <begin position="67"/>
        <end position="120"/>
    </location>
</feature>
<gene>
    <name evidence="3" type="ORF">CU669_13080</name>
</gene>
<evidence type="ECO:0000313" key="3">
    <source>
        <dbReference type="EMBL" id="RAU21364.1"/>
    </source>
</evidence>
<feature type="compositionally biased region" description="Basic residues" evidence="1">
    <location>
        <begin position="74"/>
        <end position="84"/>
    </location>
</feature>
<feature type="transmembrane region" description="Helical" evidence="2">
    <location>
        <begin position="151"/>
        <end position="169"/>
    </location>
</feature>
<name>A0A364NWA3_9PROT</name>